<accession>A0A9X2VYA3</accession>
<keyword evidence="2" id="KW-0813">Transport</keyword>
<dbReference type="SUPFAM" id="SSF53850">
    <property type="entry name" value="Periplasmic binding protein-like II"/>
    <property type="match status" value="1"/>
</dbReference>
<protein>
    <submittedName>
        <fullName evidence="5">Extracellular solute-binding protein</fullName>
    </submittedName>
</protein>
<organism evidence="5 6">
    <name type="scientific">Umezawaea endophytica</name>
    <dbReference type="NCBI Taxonomy" id="1654476"/>
    <lineage>
        <taxon>Bacteria</taxon>
        <taxon>Bacillati</taxon>
        <taxon>Actinomycetota</taxon>
        <taxon>Actinomycetes</taxon>
        <taxon>Pseudonocardiales</taxon>
        <taxon>Pseudonocardiaceae</taxon>
        <taxon>Umezawaea</taxon>
    </lineage>
</organism>
<keyword evidence="4" id="KW-0812">Transmembrane</keyword>
<gene>
    <name evidence="5" type="ORF">NZH93_49195</name>
</gene>
<keyword evidence="3" id="KW-0732">Signal</keyword>
<keyword evidence="4" id="KW-0472">Membrane</keyword>
<dbReference type="PANTHER" id="PTHR30061:SF50">
    <property type="entry name" value="MALTOSE_MALTODEXTRIN-BINDING PERIPLASMIC PROTEIN"/>
    <property type="match status" value="1"/>
</dbReference>
<keyword evidence="4" id="KW-1133">Transmembrane helix</keyword>
<comment type="caution">
    <text evidence="5">The sequence shown here is derived from an EMBL/GenBank/DDBJ whole genome shotgun (WGS) entry which is preliminary data.</text>
</comment>
<dbReference type="GO" id="GO:1901982">
    <property type="term" value="F:maltose binding"/>
    <property type="evidence" value="ECO:0007669"/>
    <property type="project" value="TreeGrafter"/>
</dbReference>
<dbReference type="InterPro" id="IPR006059">
    <property type="entry name" value="SBP"/>
</dbReference>
<dbReference type="Gene3D" id="3.40.190.10">
    <property type="entry name" value="Periplasmic binding protein-like II"/>
    <property type="match status" value="2"/>
</dbReference>
<feature type="transmembrane region" description="Helical" evidence="4">
    <location>
        <begin position="12"/>
        <end position="34"/>
    </location>
</feature>
<evidence type="ECO:0000313" key="6">
    <source>
        <dbReference type="Proteomes" id="UP001141259"/>
    </source>
</evidence>
<dbReference type="GO" id="GO:0015768">
    <property type="term" value="P:maltose transport"/>
    <property type="evidence" value="ECO:0007669"/>
    <property type="project" value="TreeGrafter"/>
</dbReference>
<evidence type="ECO:0000256" key="1">
    <source>
        <dbReference type="ARBA" id="ARBA00008520"/>
    </source>
</evidence>
<dbReference type="GO" id="GO:0055052">
    <property type="term" value="C:ATP-binding cassette (ABC) transporter complex, substrate-binding subunit-containing"/>
    <property type="evidence" value="ECO:0007669"/>
    <property type="project" value="TreeGrafter"/>
</dbReference>
<dbReference type="GO" id="GO:0042956">
    <property type="term" value="P:maltodextrin transmembrane transport"/>
    <property type="evidence" value="ECO:0007669"/>
    <property type="project" value="TreeGrafter"/>
</dbReference>
<keyword evidence="6" id="KW-1185">Reference proteome</keyword>
<sequence>MTDPVVQRRPGYRVPLIVLFALVTAVISSVSARLSADVAEWWRVDGIPYLAATAVMLVLSSVLITALPRAVKEFWQWSGPFPAVADRVLKALGRPPKAVGVVSTILVLGLGSYVLLPPPLESGELVIMTASDLSPRDPRTTLIEQWNESHPRNRARFEPAAGETEEQHERMAGDAKPDGAHKADVYLLDVVWMSEFIDNDYLRELDQSKLAGSLGDFVAPARRTCEVGDKMWALPLNTDVGLIYHRTDIPNITPPTNWDGHSGIPAAEARGGLESANIAQFSDEMLMVEALEAIWAAGGEVVTKDGKVTLTPDESRVRFTKNDYEGMRKLNAETRTPGVALSDPPPENTTSLDAVEQFAKGRTAFMRNWAVAHEQLTNRQDELDAAGVTFRAAVPPTASVLGGQNLAVSARTDKPKAAQALIQFLTSAQSQQILAEIGGFAPTRDSVYDRAQGEHLVQVRRALQDAGLRPTNRNYTEFSRAFRNAVKGVVTTQDVISDDTARELAEILRK</sequence>
<dbReference type="Pfam" id="PF13416">
    <property type="entry name" value="SBP_bac_8"/>
    <property type="match status" value="1"/>
</dbReference>
<evidence type="ECO:0000256" key="4">
    <source>
        <dbReference type="SAM" id="Phobius"/>
    </source>
</evidence>
<reference evidence="5" key="1">
    <citation type="submission" date="2022-08" db="EMBL/GenBank/DDBJ databases">
        <authorList>
            <person name="Tistechok S."/>
            <person name="Samborskyy M."/>
            <person name="Roman I."/>
        </authorList>
    </citation>
    <scope>NUCLEOTIDE SEQUENCE</scope>
    <source>
        <strain evidence="5">DSM 103496</strain>
    </source>
</reference>
<evidence type="ECO:0000313" key="5">
    <source>
        <dbReference type="EMBL" id="MCS7484856.1"/>
    </source>
</evidence>
<feature type="transmembrane region" description="Helical" evidence="4">
    <location>
        <begin position="98"/>
        <end position="116"/>
    </location>
</feature>
<dbReference type="PANTHER" id="PTHR30061">
    <property type="entry name" value="MALTOSE-BINDING PERIPLASMIC PROTEIN"/>
    <property type="match status" value="1"/>
</dbReference>
<evidence type="ECO:0000256" key="3">
    <source>
        <dbReference type="ARBA" id="ARBA00022729"/>
    </source>
</evidence>
<comment type="similarity">
    <text evidence="1">Belongs to the bacterial solute-binding protein 1 family.</text>
</comment>
<dbReference type="AlphaFoldDB" id="A0A9X2VYA3"/>
<dbReference type="Proteomes" id="UP001141259">
    <property type="component" value="Unassembled WGS sequence"/>
</dbReference>
<proteinExistence type="inferred from homology"/>
<feature type="transmembrane region" description="Helical" evidence="4">
    <location>
        <begin position="46"/>
        <end position="67"/>
    </location>
</feature>
<dbReference type="EMBL" id="JANYMP010000058">
    <property type="protein sequence ID" value="MCS7484856.1"/>
    <property type="molecule type" value="Genomic_DNA"/>
</dbReference>
<name>A0A9X2VYA3_9PSEU</name>
<dbReference type="RefSeq" id="WP_259630298.1">
    <property type="nucleotide sequence ID" value="NZ_JANYMP010000058.1"/>
</dbReference>
<evidence type="ECO:0000256" key="2">
    <source>
        <dbReference type="ARBA" id="ARBA00022448"/>
    </source>
</evidence>